<feature type="domain" description="Ras-GEF" evidence="1">
    <location>
        <begin position="11"/>
        <end position="46"/>
    </location>
</feature>
<evidence type="ECO:0000313" key="2">
    <source>
        <dbReference type="EMBL" id="CAD7674204.1"/>
    </source>
</evidence>
<dbReference type="SUPFAM" id="SSF48366">
    <property type="entry name" value="Ras GEF"/>
    <property type="match status" value="1"/>
</dbReference>
<dbReference type="Proteomes" id="UP000645828">
    <property type="component" value="Unassembled WGS sequence"/>
</dbReference>
<organism evidence="2 3">
    <name type="scientific">Nyctereutes procyonoides</name>
    <name type="common">Raccoon dog</name>
    <name type="synonym">Canis procyonoides</name>
    <dbReference type="NCBI Taxonomy" id="34880"/>
    <lineage>
        <taxon>Eukaryota</taxon>
        <taxon>Metazoa</taxon>
        <taxon>Chordata</taxon>
        <taxon>Craniata</taxon>
        <taxon>Vertebrata</taxon>
        <taxon>Euteleostomi</taxon>
        <taxon>Mammalia</taxon>
        <taxon>Eutheria</taxon>
        <taxon>Laurasiatheria</taxon>
        <taxon>Carnivora</taxon>
        <taxon>Caniformia</taxon>
        <taxon>Canidae</taxon>
        <taxon>Nyctereutes</taxon>
    </lineage>
</organism>
<dbReference type="Gene3D" id="1.10.840.10">
    <property type="entry name" value="Ras guanine-nucleotide exchange factors catalytic domain"/>
    <property type="match status" value="1"/>
</dbReference>
<comment type="caution">
    <text evidence="2">The sequence shown here is derived from an EMBL/GenBank/DDBJ whole genome shotgun (WGS) entry which is preliminary data.</text>
</comment>
<evidence type="ECO:0000313" key="3">
    <source>
        <dbReference type="Proteomes" id="UP000645828"/>
    </source>
</evidence>
<gene>
    <name evidence="2" type="ORF">NYPRO_LOCUS6999</name>
</gene>
<accession>A0A811YAW5</accession>
<dbReference type="AlphaFoldDB" id="A0A811YAW5"/>
<dbReference type="Pfam" id="PF00617">
    <property type="entry name" value="RasGEF"/>
    <property type="match status" value="1"/>
</dbReference>
<reference evidence="2" key="1">
    <citation type="submission" date="2020-12" db="EMBL/GenBank/DDBJ databases">
        <authorList>
            <consortium name="Molecular Ecology Group"/>
        </authorList>
    </citation>
    <scope>NUCLEOTIDE SEQUENCE</scope>
    <source>
        <strain evidence="2">TBG_1078</strain>
    </source>
</reference>
<keyword evidence="3" id="KW-1185">Reference proteome</keyword>
<dbReference type="InterPro" id="IPR023578">
    <property type="entry name" value="Ras_GEF_dom_sf"/>
</dbReference>
<name>A0A811YAW5_NYCPR</name>
<dbReference type="InterPro" id="IPR001895">
    <property type="entry name" value="RASGEF_cat_dom"/>
</dbReference>
<dbReference type="GO" id="GO:0005085">
    <property type="term" value="F:guanyl-nucleotide exchange factor activity"/>
    <property type="evidence" value="ECO:0007669"/>
    <property type="project" value="InterPro"/>
</dbReference>
<dbReference type="GO" id="GO:0007264">
    <property type="term" value="P:small GTPase-mediated signal transduction"/>
    <property type="evidence" value="ECO:0007669"/>
    <property type="project" value="InterPro"/>
</dbReference>
<protein>
    <submittedName>
        <fullName evidence="2">(raccoon dog) hypothetical protein</fullName>
    </submittedName>
</protein>
<sequence>MSGEKEEGLVEKGCCPFLGTFLTDLLMLDIAMEEYLEGNAINHQKNKLHPILSAGAPILAGQQNSRTGKTGHSQPQG</sequence>
<proteinExistence type="predicted"/>
<evidence type="ECO:0000259" key="1">
    <source>
        <dbReference type="Pfam" id="PF00617"/>
    </source>
</evidence>
<dbReference type="EMBL" id="CAJHUB010000672">
    <property type="protein sequence ID" value="CAD7674204.1"/>
    <property type="molecule type" value="Genomic_DNA"/>
</dbReference>
<dbReference type="InterPro" id="IPR036964">
    <property type="entry name" value="RASGEF_cat_dom_sf"/>
</dbReference>